<feature type="transmembrane region" description="Helical" evidence="5">
    <location>
        <begin position="583"/>
        <end position="604"/>
    </location>
</feature>
<dbReference type="Proteomes" id="UP000193920">
    <property type="component" value="Unassembled WGS sequence"/>
</dbReference>
<dbReference type="Gene3D" id="3.40.1710.10">
    <property type="entry name" value="abc type-2 transporter like domain"/>
    <property type="match status" value="1"/>
</dbReference>
<dbReference type="OrthoDB" id="2136214at2759"/>
<dbReference type="NCBIfam" id="TIGR03062">
    <property type="entry name" value="pip_yhgE_Cterm"/>
    <property type="match status" value="1"/>
</dbReference>
<dbReference type="Pfam" id="PF12698">
    <property type="entry name" value="ABC2_membrane_3"/>
    <property type="match status" value="2"/>
</dbReference>
<comment type="caution">
    <text evidence="7">The sequence shown here is derived from an EMBL/GenBank/DDBJ whole genome shotgun (WGS) entry which is preliminary data.</text>
</comment>
<evidence type="ECO:0000256" key="5">
    <source>
        <dbReference type="SAM" id="Phobius"/>
    </source>
</evidence>
<dbReference type="PANTHER" id="PTHR43077">
    <property type="entry name" value="TRANSPORT PERMEASE YVFS-RELATED"/>
    <property type="match status" value="1"/>
</dbReference>
<organism evidence="7 8">
    <name type="scientific">Neocallimastix californiae</name>
    <dbReference type="NCBI Taxonomy" id="1754190"/>
    <lineage>
        <taxon>Eukaryota</taxon>
        <taxon>Fungi</taxon>
        <taxon>Fungi incertae sedis</taxon>
        <taxon>Chytridiomycota</taxon>
        <taxon>Chytridiomycota incertae sedis</taxon>
        <taxon>Neocallimastigomycetes</taxon>
        <taxon>Neocallimastigales</taxon>
        <taxon>Neocallimastigaceae</taxon>
        <taxon>Neocallimastix</taxon>
    </lineage>
</organism>
<keyword evidence="2 5" id="KW-0812">Transmembrane</keyword>
<feature type="transmembrane region" description="Helical" evidence="5">
    <location>
        <begin position="616"/>
        <end position="635"/>
    </location>
</feature>
<feature type="transmembrane region" description="Helical" evidence="5">
    <location>
        <begin position="670"/>
        <end position="691"/>
    </location>
</feature>
<evidence type="ECO:0000313" key="8">
    <source>
        <dbReference type="Proteomes" id="UP000193920"/>
    </source>
</evidence>
<protein>
    <recommendedName>
        <fullName evidence="6">ABC-2 type transporter transmembrane domain-containing protein</fullName>
    </recommendedName>
</protein>
<dbReference type="InterPro" id="IPR017501">
    <property type="entry name" value="Phage_infect_YhgE_C"/>
</dbReference>
<evidence type="ECO:0000256" key="2">
    <source>
        <dbReference type="ARBA" id="ARBA00022692"/>
    </source>
</evidence>
<feature type="transmembrane region" description="Helical" evidence="5">
    <location>
        <begin position="554"/>
        <end position="577"/>
    </location>
</feature>
<feature type="transmembrane region" description="Helical" evidence="5">
    <location>
        <begin position="515"/>
        <end position="534"/>
    </location>
</feature>
<feature type="transmembrane region" description="Helical" evidence="5">
    <location>
        <begin position="20"/>
        <end position="38"/>
    </location>
</feature>
<keyword evidence="8" id="KW-1185">Reference proteome</keyword>
<dbReference type="GO" id="GO:0140359">
    <property type="term" value="F:ABC-type transporter activity"/>
    <property type="evidence" value="ECO:0007669"/>
    <property type="project" value="InterPro"/>
</dbReference>
<dbReference type="GO" id="GO:0016020">
    <property type="term" value="C:membrane"/>
    <property type="evidence" value="ECO:0007669"/>
    <property type="project" value="UniProtKB-SubCell"/>
</dbReference>
<feature type="domain" description="ABC-2 type transporter transmembrane" evidence="6">
    <location>
        <begin position="437"/>
        <end position="689"/>
    </location>
</feature>
<keyword evidence="3 5" id="KW-1133">Transmembrane helix</keyword>
<dbReference type="AlphaFoldDB" id="A0A1Y2ADI9"/>
<sequence length="713" mass="79497">MRKIIAIFVNDIRRICKRPAAIVILLGLLVIPGIYAWLNIDSNWNPYDNTGNLPIAIVNKDKGTVILEKDLNMGNSLVESLKKNNAMKWVFTSEADAKEKVYKSEYYGEIVIPNDFSKKLVAVFDSGEIKRPELDFYVNQKKNPIAPIIVNKAVSTIQNTINQNIVNALIYKALNTADNIKLVAKAAKSTDNIIEKLKEGREGISDLRAIFKILEVSAESTNHSLSAFRDLLPTVDSLTGTTKEGISNIQGAMDSFKDLSDDIDNVIASLEREGSEISKMVDDINLGPQKENAAIISGKVDEIDGKLTEKKNRIKRVQELLSSIGEHYQLKALGGLQGRLDKVVTEIDNTQTVIANNHQTKKDLQNIGQHLKGIQVQEKGLYKGYRKDIKNDMDSAYSSSSKSLDSISDLLTGLNEVAQKTDSALASMMKAIGNTKDLTNNLDHVSSKLQKDIDRIIDNLSGSKKSELYDKFVNLMENDPVEVAEFLSNPVKTNEIDIYGKDLAGEKLSYGTKMAPFYTVLACWVGCTILISIIKTEITDMEGIEKFRNYQKFLGRFMIFAIMAMCQGLIIGVGDIILKVQVIHRVLFVLTIMISSFVFMLFVYSMTVSFGKVGEALSIVVMVLQVAGSGGTFPIEMLPRAFEILQPIMPFYPAMNVLRETIGGFYANNFTIYMLMLLSHMIIPLLLGLIFRTPLIHLKEKIDRELEKTDMIV</sequence>
<keyword evidence="4 5" id="KW-0472">Membrane</keyword>
<evidence type="ECO:0000259" key="6">
    <source>
        <dbReference type="Pfam" id="PF12698"/>
    </source>
</evidence>
<dbReference type="NCBIfam" id="TIGR03061">
    <property type="entry name" value="pip_yhgE_Nterm"/>
    <property type="match status" value="1"/>
</dbReference>
<dbReference type="STRING" id="1754190.A0A1Y2ADI9"/>
<evidence type="ECO:0000256" key="1">
    <source>
        <dbReference type="ARBA" id="ARBA00004141"/>
    </source>
</evidence>
<dbReference type="InterPro" id="IPR013525">
    <property type="entry name" value="ABC2_TM"/>
</dbReference>
<accession>A0A1Y2ADI9</accession>
<gene>
    <name evidence="7" type="ORF">LY90DRAFT_707787</name>
</gene>
<evidence type="ECO:0000313" key="7">
    <source>
        <dbReference type="EMBL" id="ORY20582.1"/>
    </source>
</evidence>
<evidence type="ECO:0000256" key="3">
    <source>
        <dbReference type="ARBA" id="ARBA00022989"/>
    </source>
</evidence>
<feature type="domain" description="ABC-2 type transporter transmembrane" evidence="6">
    <location>
        <begin position="22"/>
        <end position="187"/>
    </location>
</feature>
<evidence type="ECO:0000256" key="4">
    <source>
        <dbReference type="ARBA" id="ARBA00023136"/>
    </source>
</evidence>
<proteinExistence type="predicted"/>
<dbReference type="PANTHER" id="PTHR43077:SF10">
    <property type="entry name" value="TRANSPORT PERMEASE PROTEIN"/>
    <property type="match status" value="1"/>
</dbReference>
<reference evidence="7 8" key="1">
    <citation type="submission" date="2016-08" db="EMBL/GenBank/DDBJ databases">
        <title>A Parts List for Fungal Cellulosomes Revealed by Comparative Genomics.</title>
        <authorList>
            <consortium name="DOE Joint Genome Institute"/>
            <person name="Haitjema C.H."/>
            <person name="Gilmore S.P."/>
            <person name="Henske J.K."/>
            <person name="Solomon K.V."/>
            <person name="De Groot R."/>
            <person name="Kuo A."/>
            <person name="Mondo S.J."/>
            <person name="Salamov A.A."/>
            <person name="Labutti K."/>
            <person name="Zhao Z."/>
            <person name="Chiniquy J."/>
            <person name="Barry K."/>
            <person name="Brewer H.M."/>
            <person name="Purvine S.O."/>
            <person name="Wright A.T."/>
            <person name="Boxma B."/>
            <person name="Van Alen T."/>
            <person name="Hackstein J.H."/>
            <person name="Baker S.E."/>
            <person name="Grigoriev I.V."/>
            <person name="O'Malley M.A."/>
        </authorList>
    </citation>
    <scope>NUCLEOTIDE SEQUENCE [LARGE SCALE GENOMIC DNA]</scope>
    <source>
        <strain evidence="7 8">G1</strain>
    </source>
</reference>
<dbReference type="InterPro" id="IPR017500">
    <property type="entry name" value="Phage_infect_YhgE_N"/>
</dbReference>
<comment type="subcellular location">
    <subcellularLocation>
        <location evidence="1">Membrane</location>
        <topology evidence="1">Multi-pass membrane protein</topology>
    </subcellularLocation>
</comment>
<dbReference type="InterPro" id="IPR051328">
    <property type="entry name" value="T7SS_ABC-Transporter"/>
</dbReference>
<name>A0A1Y2ADI9_9FUNG</name>
<dbReference type="EMBL" id="MCOG01000285">
    <property type="protein sequence ID" value="ORY20582.1"/>
    <property type="molecule type" value="Genomic_DNA"/>
</dbReference>